<keyword evidence="2" id="KW-1003">Cell membrane</keyword>
<feature type="transmembrane region" description="Helical" evidence="6">
    <location>
        <begin position="349"/>
        <end position="373"/>
    </location>
</feature>
<dbReference type="RefSeq" id="WP_288197486.1">
    <property type="nucleotide sequence ID" value="NZ_LT608334.1"/>
</dbReference>
<feature type="transmembrane region" description="Helical" evidence="6">
    <location>
        <begin position="140"/>
        <end position="163"/>
    </location>
</feature>
<feature type="transmembrane region" description="Helical" evidence="6">
    <location>
        <begin position="319"/>
        <end position="343"/>
    </location>
</feature>
<evidence type="ECO:0000256" key="1">
    <source>
        <dbReference type="ARBA" id="ARBA00004651"/>
    </source>
</evidence>
<evidence type="ECO:0000256" key="3">
    <source>
        <dbReference type="ARBA" id="ARBA00022692"/>
    </source>
</evidence>
<feature type="transmembrane region" description="Helical" evidence="6">
    <location>
        <begin position="28"/>
        <end position="51"/>
    </location>
</feature>
<dbReference type="Pfam" id="PF01943">
    <property type="entry name" value="Polysacc_synt"/>
    <property type="match status" value="1"/>
</dbReference>
<dbReference type="AlphaFoldDB" id="A0A212LJD4"/>
<comment type="subcellular location">
    <subcellularLocation>
        <location evidence="1">Cell membrane</location>
        <topology evidence="1">Multi-pass membrane protein</topology>
    </subcellularLocation>
</comment>
<protein>
    <submittedName>
        <fullName evidence="7">Putative Polysaccharide biosynthesis protein</fullName>
    </submittedName>
</protein>
<dbReference type="PANTHER" id="PTHR30250:SF11">
    <property type="entry name" value="O-ANTIGEN TRANSPORTER-RELATED"/>
    <property type="match status" value="1"/>
</dbReference>
<dbReference type="GO" id="GO:0005886">
    <property type="term" value="C:plasma membrane"/>
    <property type="evidence" value="ECO:0007669"/>
    <property type="project" value="UniProtKB-SubCell"/>
</dbReference>
<feature type="transmembrane region" description="Helical" evidence="6">
    <location>
        <begin position="57"/>
        <end position="74"/>
    </location>
</feature>
<evidence type="ECO:0000256" key="5">
    <source>
        <dbReference type="ARBA" id="ARBA00023136"/>
    </source>
</evidence>
<dbReference type="InterPro" id="IPR050833">
    <property type="entry name" value="Poly_Biosynth_Transport"/>
</dbReference>
<proteinExistence type="predicted"/>
<name>A0A212LJD4_9HYPH</name>
<dbReference type="InterPro" id="IPR002797">
    <property type="entry name" value="Polysacc_synth"/>
</dbReference>
<keyword evidence="5 6" id="KW-0472">Membrane</keyword>
<dbReference type="EMBL" id="FMJD01000008">
    <property type="protein sequence ID" value="SCM77654.1"/>
    <property type="molecule type" value="Genomic_DNA"/>
</dbReference>
<feature type="transmembrane region" description="Helical" evidence="6">
    <location>
        <begin position="198"/>
        <end position="217"/>
    </location>
</feature>
<evidence type="ECO:0000256" key="4">
    <source>
        <dbReference type="ARBA" id="ARBA00022989"/>
    </source>
</evidence>
<evidence type="ECO:0000313" key="7">
    <source>
        <dbReference type="EMBL" id="SCM77654.1"/>
    </source>
</evidence>
<feature type="transmembrane region" description="Helical" evidence="6">
    <location>
        <begin position="385"/>
        <end position="410"/>
    </location>
</feature>
<reference evidence="7" key="1">
    <citation type="submission" date="2016-08" db="EMBL/GenBank/DDBJ databases">
        <authorList>
            <person name="Seilhamer J.J."/>
        </authorList>
    </citation>
    <scope>NUCLEOTIDE SEQUENCE</scope>
    <source>
        <strain evidence="7">86</strain>
    </source>
</reference>
<feature type="transmembrane region" description="Helical" evidence="6">
    <location>
        <begin position="175"/>
        <end position="192"/>
    </location>
</feature>
<accession>A0A212LJD4</accession>
<organism evidence="7">
    <name type="scientific">uncultured Pleomorphomonas sp</name>
    <dbReference type="NCBI Taxonomy" id="442121"/>
    <lineage>
        <taxon>Bacteria</taxon>
        <taxon>Pseudomonadati</taxon>
        <taxon>Pseudomonadota</taxon>
        <taxon>Alphaproteobacteria</taxon>
        <taxon>Hyphomicrobiales</taxon>
        <taxon>Pleomorphomonadaceae</taxon>
        <taxon>Pleomorphomonas</taxon>
        <taxon>environmental samples</taxon>
    </lineage>
</organism>
<keyword evidence="3 6" id="KW-0812">Transmembrane</keyword>
<feature type="transmembrane region" description="Helical" evidence="6">
    <location>
        <begin position="416"/>
        <end position="441"/>
    </location>
</feature>
<sequence>MATFDSPNSASRPESSERFRPKLGRSTIVTGGIRLGSIALSFLFFVALARATSAETFGVFSFIFAMTMILGYFANIGQHVAILRFWPAIEDRYGSAVADKMLGTSMQLVAIGSSLTALAVSAFGLNSYAVSAAGGDAKVLFLAGVLTLTFVLAEFAAGALRAKGHIVAALAPRDIIWRVLVIISTLILPGPLSAPQVLGLISILLALACMPQFIMLGRDVWRHRSAMLPAAEYEKLRKATPVLWASTSTTPVMEHAATVVVGLALGPTAAGAYFAADRLAKLLLVALTSVEQVVAPQISRSYHAGDIELTKKIVSNASVIAFGVAILGAICYVTMGRFALYIFDPSYIFAYPILLTLVIGQLFNTLCGTNAMLLNMAGKERPLLAIRIVGGGLAVGLGFVGAITFGVWGAAVASTIVLIGWNISAVLVCRYTLGIWTIFLFEPPQGMGSWLRNNFVRKRWK</sequence>
<dbReference type="PANTHER" id="PTHR30250">
    <property type="entry name" value="PST FAMILY PREDICTED COLANIC ACID TRANSPORTER"/>
    <property type="match status" value="1"/>
</dbReference>
<evidence type="ECO:0000256" key="6">
    <source>
        <dbReference type="SAM" id="Phobius"/>
    </source>
</evidence>
<gene>
    <name evidence="7" type="ORF">KL86PLE_41459</name>
</gene>
<feature type="transmembrane region" description="Helical" evidence="6">
    <location>
        <begin position="108"/>
        <end position="128"/>
    </location>
</feature>
<keyword evidence="4 6" id="KW-1133">Transmembrane helix</keyword>
<evidence type="ECO:0000256" key="2">
    <source>
        <dbReference type="ARBA" id="ARBA00022475"/>
    </source>
</evidence>